<dbReference type="InterPro" id="IPR010998">
    <property type="entry name" value="Integrase_recombinase_N"/>
</dbReference>
<sequence>MQRRPALYPLKSGYRPSRTTYPQPPEHEAPMLTAIEVRNAKPKEKPYKLTDGGGLFLYIAPTGRKSWRFRYRFAGSESVMVLGEYPDTGLEAAREKRGDAKKLLKAGKNPTKERKAEKQAIIEAIEQEKTILENSFEMIAMEWHQHQDARWTPAHSNATLTILQRNIFPTIGALPVEQITPPMVLHILRNVEARGALEIAAKSLQRMNSVFRYAIQTGRATYNPAADMRGVLRAKKVQHHPMIELDELPAFLRTLTGGDIHITTKLAIQFTILTAARSGEVRGATWNEIDLSRKIWTVPAERMKMRSLHIVPLSEQAMAILNRAKVLYGDKGLVFPGIHYPERPLSENTMLFALYRIGYHSKATMHGFRALFSTIANESGFHPDAIERQLAHREKNAVRAAYHRAEYLPERTKIMEWWGKYLYHIENGAEIIPIGRQVAERSV</sequence>
<evidence type="ECO:0000256" key="2">
    <source>
        <dbReference type="ARBA" id="ARBA00022908"/>
    </source>
</evidence>
<feature type="region of interest" description="Disordered" evidence="6">
    <location>
        <begin position="1"/>
        <end position="29"/>
    </location>
</feature>
<dbReference type="InterPro" id="IPR044068">
    <property type="entry name" value="CB"/>
</dbReference>
<evidence type="ECO:0000256" key="5">
    <source>
        <dbReference type="PROSITE-ProRule" id="PRU01248"/>
    </source>
</evidence>
<dbReference type="InterPro" id="IPR013762">
    <property type="entry name" value="Integrase-like_cat_sf"/>
</dbReference>
<dbReference type="EMBL" id="JACHEO010000017">
    <property type="protein sequence ID" value="MBB5348981.1"/>
    <property type="molecule type" value="Genomic_DNA"/>
</dbReference>
<dbReference type="Gene3D" id="1.10.150.130">
    <property type="match status" value="1"/>
</dbReference>
<evidence type="ECO:0000256" key="6">
    <source>
        <dbReference type="SAM" id="MobiDB-lite"/>
    </source>
</evidence>
<dbReference type="PROSITE" id="PS51898">
    <property type="entry name" value="TYR_RECOMBINASE"/>
    <property type="match status" value="1"/>
</dbReference>
<evidence type="ECO:0000313" key="9">
    <source>
        <dbReference type="EMBL" id="MBB5348981.1"/>
    </source>
</evidence>
<dbReference type="RefSeq" id="WP_240191570.1">
    <property type="nucleotide sequence ID" value="NZ_JACHEO010000017.1"/>
</dbReference>
<evidence type="ECO:0000259" key="8">
    <source>
        <dbReference type="PROSITE" id="PS51900"/>
    </source>
</evidence>
<evidence type="ECO:0000256" key="4">
    <source>
        <dbReference type="ARBA" id="ARBA00023172"/>
    </source>
</evidence>
<protein>
    <submittedName>
        <fullName evidence="9">Integrase</fullName>
    </submittedName>
</protein>
<organism evidence="9 10">
    <name type="scientific">Desulfoprunum benzoelyticum</name>
    <dbReference type="NCBI Taxonomy" id="1506996"/>
    <lineage>
        <taxon>Bacteria</taxon>
        <taxon>Pseudomonadati</taxon>
        <taxon>Thermodesulfobacteriota</taxon>
        <taxon>Desulfobulbia</taxon>
        <taxon>Desulfobulbales</taxon>
        <taxon>Desulfobulbaceae</taxon>
        <taxon>Desulfoprunum</taxon>
    </lineage>
</organism>
<dbReference type="InterPro" id="IPR053876">
    <property type="entry name" value="Phage_int_M"/>
</dbReference>
<name>A0A840V7L5_9BACT</name>
<dbReference type="Pfam" id="PF00589">
    <property type="entry name" value="Phage_integrase"/>
    <property type="match status" value="1"/>
</dbReference>
<dbReference type="GO" id="GO:0006310">
    <property type="term" value="P:DNA recombination"/>
    <property type="evidence" value="ECO:0007669"/>
    <property type="project" value="UniProtKB-KW"/>
</dbReference>
<dbReference type="Gene3D" id="1.10.443.10">
    <property type="entry name" value="Intergrase catalytic core"/>
    <property type="match status" value="1"/>
</dbReference>
<dbReference type="InterPro" id="IPR025166">
    <property type="entry name" value="Integrase_DNA_bind_dom"/>
</dbReference>
<keyword evidence="4" id="KW-0233">DNA recombination</keyword>
<dbReference type="Proteomes" id="UP000539642">
    <property type="component" value="Unassembled WGS sequence"/>
</dbReference>
<dbReference type="PANTHER" id="PTHR30629">
    <property type="entry name" value="PROPHAGE INTEGRASE"/>
    <property type="match status" value="1"/>
</dbReference>
<dbReference type="GO" id="GO:0015074">
    <property type="term" value="P:DNA integration"/>
    <property type="evidence" value="ECO:0007669"/>
    <property type="project" value="UniProtKB-KW"/>
</dbReference>
<dbReference type="PANTHER" id="PTHR30629:SF2">
    <property type="entry name" value="PROPHAGE INTEGRASE INTS-RELATED"/>
    <property type="match status" value="1"/>
</dbReference>
<dbReference type="CDD" id="cd00801">
    <property type="entry name" value="INT_P4_C"/>
    <property type="match status" value="1"/>
</dbReference>
<gene>
    <name evidence="9" type="ORF">HNQ81_002722</name>
</gene>
<dbReference type="InterPro" id="IPR011010">
    <property type="entry name" value="DNA_brk_join_enz"/>
</dbReference>
<dbReference type="InterPro" id="IPR050808">
    <property type="entry name" value="Phage_Integrase"/>
</dbReference>
<comment type="similarity">
    <text evidence="1">Belongs to the 'phage' integrase family.</text>
</comment>
<evidence type="ECO:0000259" key="7">
    <source>
        <dbReference type="PROSITE" id="PS51898"/>
    </source>
</evidence>
<feature type="domain" description="Core-binding (CB)" evidence="8">
    <location>
        <begin position="134"/>
        <end position="215"/>
    </location>
</feature>
<evidence type="ECO:0000256" key="3">
    <source>
        <dbReference type="ARBA" id="ARBA00023125"/>
    </source>
</evidence>
<comment type="caution">
    <text evidence="9">The sequence shown here is derived from an EMBL/GenBank/DDBJ whole genome shotgun (WGS) entry which is preliminary data.</text>
</comment>
<dbReference type="GO" id="GO:0003677">
    <property type="term" value="F:DNA binding"/>
    <property type="evidence" value="ECO:0007669"/>
    <property type="project" value="UniProtKB-UniRule"/>
</dbReference>
<dbReference type="SUPFAM" id="SSF56349">
    <property type="entry name" value="DNA breaking-rejoining enzymes"/>
    <property type="match status" value="1"/>
</dbReference>
<keyword evidence="10" id="KW-1185">Reference proteome</keyword>
<keyword evidence="2" id="KW-0229">DNA integration</keyword>
<evidence type="ECO:0000313" key="10">
    <source>
        <dbReference type="Proteomes" id="UP000539642"/>
    </source>
</evidence>
<dbReference type="InterPro" id="IPR002104">
    <property type="entry name" value="Integrase_catalytic"/>
</dbReference>
<feature type="domain" description="Tyr recombinase" evidence="7">
    <location>
        <begin position="238"/>
        <end position="416"/>
    </location>
</feature>
<dbReference type="Gene3D" id="3.30.160.390">
    <property type="entry name" value="Integrase, DNA-binding domain"/>
    <property type="match status" value="1"/>
</dbReference>
<dbReference type="InterPro" id="IPR038488">
    <property type="entry name" value="Integrase_DNA-bd_sf"/>
</dbReference>
<evidence type="ECO:0000256" key="1">
    <source>
        <dbReference type="ARBA" id="ARBA00008857"/>
    </source>
</evidence>
<proteinExistence type="inferred from homology"/>
<dbReference type="Pfam" id="PF22022">
    <property type="entry name" value="Phage_int_M"/>
    <property type="match status" value="1"/>
</dbReference>
<accession>A0A840V7L5</accession>
<reference evidence="9 10" key="1">
    <citation type="submission" date="2020-08" db="EMBL/GenBank/DDBJ databases">
        <title>Genomic Encyclopedia of Type Strains, Phase IV (KMG-IV): sequencing the most valuable type-strain genomes for metagenomic binning, comparative biology and taxonomic classification.</title>
        <authorList>
            <person name="Goeker M."/>
        </authorList>
    </citation>
    <scope>NUCLEOTIDE SEQUENCE [LARGE SCALE GENOMIC DNA]</scope>
    <source>
        <strain evidence="9 10">DSM 28570</strain>
    </source>
</reference>
<keyword evidence="3 5" id="KW-0238">DNA-binding</keyword>
<dbReference type="AlphaFoldDB" id="A0A840V7L5"/>
<dbReference type="PROSITE" id="PS51900">
    <property type="entry name" value="CB"/>
    <property type="match status" value="1"/>
</dbReference>
<dbReference type="Pfam" id="PF13356">
    <property type="entry name" value="Arm-DNA-bind_3"/>
    <property type="match status" value="1"/>
</dbReference>